<dbReference type="GO" id="GO:0008270">
    <property type="term" value="F:zinc ion binding"/>
    <property type="evidence" value="ECO:0007669"/>
    <property type="project" value="InterPro"/>
</dbReference>
<dbReference type="RefSeq" id="WP_141962263.1">
    <property type="nucleotide sequence ID" value="NZ_VFOZ01000002.1"/>
</dbReference>
<dbReference type="GO" id="GO:0004089">
    <property type="term" value="F:carbonate dehydratase activity"/>
    <property type="evidence" value="ECO:0007669"/>
    <property type="project" value="UniProtKB-EC"/>
</dbReference>
<dbReference type="SMART" id="SM00947">
    <property type="entry name" value="Pro_CA"/>
    <property type="match status" value="1"/>
</dbReference>
<sequence>MTDDTIDGTAGNLASLLYRNASFAATDAKDKVPAIPFIPHRGLFVITCVDPRVDPANILGLELGDAIVLRDVGGRVTPAVLADVAYISYLVETKAPQGPWFEIAVIHHTDCGSGLLADEELRQDFARRSGLEVATLAELPVLDPQLTVAIDVQRLRDHPHLSGKVHVSGHVYDVKTGHISTVA</sequence>
<evidence type="ECO:0000313" key="8">
    <source>
        <dbReference type="EMBL" id="TQL90192.1"/>
    </source>
</evidence>
<accession>A0A543BZD9</accession>
<organism evidence="8 9">
    <name type="scientific">Actinoallomurus bryophytorum</name>
    <dbReference type="NCBI Taxonomy" id="1490222"/>
    <lineage>
        <taxon>Bacteria</taxon>
        <taxon>Bacillati</taxon>
        <taxon>Actinomycetota</taxon>
        <taxon>Actinomycetes</taxon>
        <taxon>Streptosporangiales</taxon>
        <taxon>Thermomonosporaceae</taxon>
        <taxon>Actinoallomurus</taxon>
    </lineage>
</organism>
<evidence type="ECO:0000256" key="2">
    <source>
        <dbReference type="ARBA" id="ARBA00012925"/>
    </source>
</evidence>
<dbReference type="PANTHER" id="PTHR43175">
    <property type="entry name" value="CARBONIC ANHYDRASE"/>
    <property type="match status" value="1"/>
</dbReference>
<dbReference type="Pfam" id="PF00484">
    <property type="entry name" value="Pro_CA"/>
    <property type="match status" value="1"/>
</dbReference>
<reference evidence="8 9" key="1">
    <citation type="submission" date="2019-06" db="EMBL/GenBank/DDBJ databases">
        <title>Sequencing the genomes of 1000 actinobacteria strains.</title>
        <authorList>
            <person name="Klenk H.-P."/>
        </authorList>
    </citation>
    <scope>NUCLEOTIDE SEQUENCE [LARGE SCALE GENOMIC DNA]</scope>
    <source>
        <strain evidence="8 9">DSM 102200</strain>
    </source>
</reference>
<keyword evidence="4 7" id="KW-0862">Zinc</keyword>
<comment type="catalytic activity">
    <reaction evidence="6">
        <text>hydrogencarbonate + H(+) = CO2 + H2O</text>
        <dbReference type="Rhea" id="RHEA:10748"/>
        <dbReference type="ChEBI" id="CHEBI:15377"/>
        <dbReference type="ChEBI" id="CHEBI:15378"/>
        <dbReference type="ChEBI" id="CHEBI:16526"/>
        <dbReference type="ChEBI" id="CHEBI:17544"/>
        <dbReference type="EC" id="4.2.1.1"/>
    </reaction>
</comment>
<name>A0A543BZD9_9ACTN</name>
<dbReference type="PANTHER" id="PTHR43175:SF3">
    <property type="entry name" value="CARBON DISULFIDE HYDROLASE"/>
    <property type="match status" value="1"/>
</dbReference>
<gene>
    <name evidence="8" type="ORF">FB559_7485</name>
</gene>
<evidence type="ECO:0000256" key="5">
    <source>
        <dbReference type="ARBA" id="ARBA00024993"/>
    </source>
</evidence>
<comment type="similarity">
    <text evidence="1">Belongs to the beta-class carbonic anhydrase family.</text>
</comment>
<feature type="binding site" evidence="7">
    <location>
        <position position="108"/>
    </location>
    <ligand>
        <name>Zn(2+)</name>
        <dbReference type="ChEBI" id="CHEBI:29105"/>
    </ligand>
</feature>
<evidence type="ECO:0000256" key="3">
    <source>
        <dbReference type="ARBA" id="ARBA00022723"/>
    </source>
</evidence>
<protein>
    <recommendedName>
        <fullName evidence="2">carbonic anhydrase</fullName>
        <ecNumber evidence="2">4.2.1.1</ecNumber>
    </recommendedName>
</protein>
<evidence type="ECO:0000313" key="9">
    <source>
        <dbReference type="Proteomes" id="UP000316096"/>
    </source>
</evidence>
<dbReference type="SUPFAM" id="SSF53056">
    <property type="entry name" value="beta-carbonic anhydrase, cab"/>
    <property type="match status" value="1"/>
</dbReference>
<evidence type="ECO:0000256" key="1">
    <source>
        <dbReference type="ARBA" id="ARBA00006217"/>
    </source>
</evidence>
<comment type="cofactor">
    <cofactor evidence="7">
        <name>Zn(2+)</name>
        <dbReference type="ChEBI" id="CHEBI:29105"/>
    </cofactor>
    <text evidence="7">Binds 1 zinc ion per subunit.</text>
</comment>
<keyword evidence="3 7" id="KW-0479">Metal-binding</keyword>
<dbReference type="InterPro" id="IPR001765">
    <property type="entry name" value="Carbonic_anhydrase"/>
</dbReference>
<keyword evidence="9" id="KW-1185">Reference proteome</keyword>
<feature type="binding site" evidence="7">
    <location>
        <position position="50"/>
    </location>
    <ligand>
        <name>Zn(2+)</name>
        <dbReference type="ChEBI" id="CHEBI:29105"/>
    </ligand>
</feature>
<dbReference type="OrthoDB" id="8968066at2"/>
<feature type="binding site" evidence="7">
    <location>
        <position position="48"/>
    </location>
    <ligand>
        <name>Zn(2+)</name>
        <dbReference type="ChEBI" id="CHEBI:29105"/>
    </ligand>
</feature>
<dbReference type="InterPro" id="IPR036874">
    <property type="entry name" value="Carbonic_anhydrase_sf"/>
</dbReference>
<evidence type="ECO:0000256" key="7">
    <source>
        <dbReference type="PIRSR" id="PIRSR601765-1"/>
    </source>
</evidence>
<comment type="caution">
    <text evidence="8">The sequence shown here is derived from an EMBL/GenBank/DDBJ whole genome shotgun (WGS) entry which is preliminary data.</text>
</comment>
<dbReference type="Gene3D" id="3.40.1050.10">
    <property type="entry name" value="Carbonic anhydrase"/>
    <property type="match status" value="1"/>
</dbReference>
<dbReference type="EMBL" id="VFOZ01000002">
    <property type="protein sequence ID" value="TQL90192.1"/>
    <property type="molecule type" value="Genomic_DNA"/>
</dbReference>
<evidence type="ECO:0000256" key="6">
    <source>
        <dbReference type="ARBA" id="ARBA00048348"/>
    </source>
</evidence>
<dbReference type="AlphaFoldDB" id="A0A543BZD9"/>
<evidence type="ECO:0000256" key="4">
    <source>
        <dbReference type="ARBA" id="ARBA00022833"/>
    </source>
</evidence>
<feature type="binding site" evidence="7">
    <location>
        <position position="111"/>
    </location>
    <ligand>
        <name>Zn(2+)</name>
        <dbReference type="ChEBI" id="CHEBI:29105"/>
    </ligand>
</feature>
<comment type="function">
    <text evidence="5">Catalyzes the reversible hydration of carbon dioxide to form bicarbonate.</text>
</comment>
<proteinExistence type="inferred from homology"/>
<dbReference type="EC" id="4.2.1.1" evidence="2"/>
<dbReference type="Proteomes" id="UP000316096">
    <property type="component" value="Unassembled WGS sequence"/>
</dbReference>